<keyword evidence="2" id="KW-1185">Reference proteome</keyword>
<reference evidence="1" key="2">
    <citation type="submission" date="2015-06" db="UniProtKB">
        <authorList>
            <consortium name="EnsemblMetazoa"/>
        </authorList>
    </citation>
    <scope>IDENTIFICATION</scope>
</reference>
<organism evidence="1 2">
    <name type="scientific">Tetranychus urticae</name>
    <name type="common">Two-spotted spider mite</name>
    <dbReference type="NCBI Taxonomy" id="32264"/>
    <lineage>
        <taxon>Eukaryota</taxon>
        <taxon>Metazoa</taxon>
        <taxon>Ecdysozoa</taxon>
        <taxon>Arthropoda</taxon>
        <taxon>Chelicerata</taxon>
        <taxon>Arachnida</taxon>
        <taxon>Acari</taxon>
        <taxon>Acariformes</taxon>
        <taxon>Trombidiformes</taxon>
        <taxon>Prostigmata</taxon>
        <taxon>Eleutherengona</taxon>
        <taxon>Raphignathae</taxon>
        <taxon>Tetranychoidea</taxon>
        <taxon>Tetranychidae</taxon>
        <taxon>Tetranychus</taxon>
    </lineage>
</organism>
<protein>
    <submittedName>
        <fullName evidence="1">Uncharacterized protein</fullName>
    </submittedName>
</protein>
<dbReference type="HOGENOM" id="CLU_2064445_0_0_1"/>
<dbReference type="EMBL" id="CAEY01000944">
    <property type="status" value="NOT_ANNOTATED_CDS"/>
    <property type="molecule type" value="Genomic_DNA"/>
</dbReference>
<evidence type="ECO:0000313" key="1">
    <source>
        <dbReference type="EnsemblMetazoa" id="tetur33g00220.1"/>
    </source>
</evidence>
<reference evidence="2" key="1">
    <citation type="submission" date="2011-08" db="EMBL/GenBank/DDBJ databases">
        <authorList>
            <person name="Rombauts S."/>
        </authorList>
    </citation>
    <scope>NUCLEOTIDE SEQUENCE</scope>
    <source>
        <strain evidence="2">London</strain>
    </source>
</reference>
<proteinExistence type="predicted"/>
<evidence type="ECO:0000313" key="2">
    <source>
        <dbReference type="Proteomes" id="UP000015104"/>
    </source>
</evidence>
<sequence length="119" mass="13205">MLCLSSTLADPDGPPHTHTLENLCKDLKESIDDGTFFGRKKILDDCSAKSLPPDQVKAMEKCRSMIPLETPSDVEKVCSDIKSHEPKFNEARSCFKSNSPASDAKKTFQDCIKEALDKE</sequence>
<dbReference type="EnsemblMetazoa" id="tetur33g00220.1">
    <property type="protein sequence ID" value="tetur33g00220.1"/>
    <property type="gene ID" value="tetur33g00220"/>
</dbReference>
<dbReference type="AlphaFoldDB" id="T1L2A5"/>
<accession>T1L2A5</accession>
<dbReference type="Proteomes" id="UP000015104">
    <property type="component" value="Unassembled WGS sequence"/>
</dbReference>
<name>T1L2A5_TETUR</name>